<proteinExistence type="predicted"/>
<dbReference type="OrthoDB" id="4318225at2"/>
<feature type="domain" description="VWFA" evidence="3">
    <location>
        <begin position="32"/>
        <end position="218"/>
    </location>
</feature>
<dbReference type="SMART" id="SM00327">
    <property type="entry name" value="VWA"/>
    <property type="match status" value="1"/>
</dbReference>
<comment type="caution">
    <text evidence="4">The sequence shown here is derived from an EMBL/GenBank/DDBJ whole genome shotgun (WGS) entry which is preliminary data.</text>
</comment>
<keyword evidence="1" id="KW-1133">Transmembrane helix</keyword>
<dbReference type="Pfam" id="PF13519">
    <property type="entry name" value="VWA_2"/>
    <property type="match status" value="1"/>
</dbReference>
<dbReference type="InterPro" id="IPR051266">
    <property type="entry name" value="CLCR"/>
</dbReference>
<accession>A0A561SWG5</accession>
<organism evidence="4 5">
    <name type="scientific">Pseudonocardia hierapolitana</name>
    <dbReference type="NCBI Taxonomy" id="1128676"/>
    <lineage>
        <taxon>Bacteria</taxon>
        <taxon>Bacillati</taxon>
        <taxon>Actinomycetota</taxon>
        <taxon>Actinomycetes</taxon>
        <taxon>Pseudonocardiales</taxon>
        <taxon>Pseudonocardiaceae</taxon>
        <taxon>Pseudonocardia</taxon>
    </lineage>
</organism>
<evidence type="ECO:0000313" key="4">
    <source>
        <dbReference type="EMBL" id="TWF79206.1"/>
    </source>
</evidence>
<keyword evidence="1" id="KW-0812">Transmembrane</keyword>
<reference evidence="4 5" key="1">
    <citation type="submission" date="2019-06" db="EMBL/GenBank/DDBJ databases">
        <title>Sequencing the genomes of 1000 actinobacteria strains.</title>
        <authorList>
            <person name="Klenk H.-P."/>
        </authorList>
    </citation>
    <scope>NUCLEOTIDE SEQUENCE [LARGE SCALE GENOMIC DNA]</scope>
    <source>
        <strain evidence="4 5">DSM 45671</strain>
    </source>
</reference>
<dbReference type="Gene3D" id="3.40.50.410">
    <property type="entry name" value="von Willebrand factor, type A domain"/>
    <property type="match status" value="1"/>
</dbReference>
<dbReference type="InterPro" id="IPR036465">
    <property type="entry name" value="vWFA_dom_sf"/>
</dbReference>
<evidence type="ECO:0000313" key="5">
    <source>
        <dbReference type="Proteomes" id="UP000321261"/>
    </source>
</evidence>
<feature type="signal peptide" evidence="2">
    <location>
        <begin position="1"/>
        <end position="23"/>
    </location>
</feature>
<feature type="chain" id="PRO_5022019916" evidence="2">
    <location>
        <begin position="24"/>
        <end position="618"/>
    </location>
</feature>
<evidence type="ECO:0000256" key="1">
    <source>
        <dbReference type="SAM" id="Phobius"/>
    </source>
</evidence>
<gene>
    <name evidence="4" type="ORF">FHX44_115134</name>
</gene>
<evidence type="ECO:0000259" key="3">
    <source>
        <dbReference type="PROSITE" id="PS50234"/>
    </source>
</evidence>
<dbReference type="PROSITE" id="PS50234">
    <property type="entry name" value="VWFA"/>
    <property type="match status" value="1"/>
</dbReference>
<name>A0A561SWG5_9PSEU</name>
<keyword evidence="1" id="KW-0472">Membrane</keyword>
<dbReference type="Proteomes" id="UP000321261">
    <property type="component" value="Unassembled WGS sequence"/>
</dbReference>
<keyword evidence="5" id="KW-1185">Reference proteome</keyword>
<protein>
    <submittedName>
        <fullName evidence="4">Ca-activated chloride channel family protein</fullName>
    </submittedName>
</protein>
<dbReference type="PANTHER" id="PTHR10579:SF43">
    <property type="entry name" value="ZINC FINGER (C3HC4-TYPE RING FINGER) FAMILY PROTEIN"/>
    <property type="match status" value="1"/>
</dbReference>
<dbReference type="SUPFAM" id="SSF53300">
    <property type="entry name" value="vWA-like"/>
    <property type="match status" value="1"/>
</dbReference>
<evidence type="ECO:0000256" key="2">
    <source>
        <dbReference type="SAM" id="SignalP"/>
    </source>
</evidence>
<dbReference type="AlphaFoldDB" id="A0A561SWG5"/>
<dbReference type="EMBL" id="VIWU01000001">
    <property type="protein sequence ID" value="TWF79206.1"/>
    <property type="molecule type" value="Genomic_DNA"/>
</dbReference>
<feature type="transmembrane region" description="Helical" evidence="1">
    <location>
        <begin position="591"/>
        <end position="612"/>
    </location>
</feature>
<keyword evidence="2" id="KW-0732">Signal</keyword>
<dbReference type="InterPro" id="IPR002035">
    <property type="entry name" value="VWF_A"/>
</dbReference>
<dbReference type="RefSeq" id="WP_147258091.1">
    <property type="nucleotide sequence ID" value="NZ_VIWU01000001.1"/>
</dbReference>
<sequence>MSRILCTLGVLMGVWGAPGVAEAQAPGTELAPTMVVLDASGSMTGADPTGGTKMDAARSAVHTFLDAAPDGAPVGLAAYGTATGNSDAERAQGCQDVTVVSPVGPLDRAGLGAAVDRLTPRGYTPIGRALQVAAEQLPQEGPRSIVLVSDGVDTCSPPQPCDVVRTLAGQGVDLVVHAVGFGVDAEARAQLSCIAQATGGTYTDAPDASALQRVLPRVAGSALRNYQPAGTPIAGAATVEAAPVAAPGQHLDTIGQHEQRYYAVDVPEGATAYFSATVSFPRLSGIGILDDFNSLQLRTYGERGEDCHEFTSEQAADSSSGEALTVATTWTGATEPKTGSGSTDRCRGGGRYTFALTWDRVSAGVPERLPVELLVGVEPPVADAGPVAVLPEPVFGRPQGPARPVVGGGSFNVAGALDGSGSYTDTVQRGEFVFYRVQLDWGQGLAYRVRFGETPGTGLRNLSPASTTVYAPSREEIATANLVYTGSELVLPTTDPAITTAPVRYNNRTADDISVRTQSVAGTYYIAVQLGPTAEDPEAAGPVPITLDVTVSGDEEPGPRYAQANAPFGERAPVEVQNVQAPAARTVIAPAGWVAIGAAALVVIGLVVAIVARRRRGA</sequence>
<dbReference type="PANTHER" id="PTHR10579">
    <property type="entry name" value="CALCIUM-ACTIVATED CHLORIDE CHANNEL REGULATOR"/>
    <property type="match status" value="1"/>
</dbReference>